<protein>
    <submittedName>
        <fullName evidence="1">Uncharacterized protein</fullName>
    </submittedName>
</protein>
<gene>
    <name evidence="1" type="ORF">GCM10007415_25590</name>
</gene>
<evidence type="ECO:0000313" key="1">
    <source>
        <dbReference type="EMBL" id="GGG90087.1"/>
    </source>
</evidence>
<reference evidence="1" key="2">
    <citation type="submission" date="2020-09" db="EMBL/GenBank/DDBJ databases">
        <authorList>
            <person name="Sun Q."/>
            <person name="Zhou Y."/>
        </authorList>
    </citation>
    <scope>NUCLEOTIDE SEQUENCE</scope>
    <source>
        <strain evidence="1">CGMCC 1.12195</strain>
    </source>
</reference>
<dbReference type="AlphaFoldDB" id="A0A917HTQ1"/>
<organism evidence="1 2">
    <name type="scientific">Parapedobacter pyrenivorans</name>
    <dbReference type="NCBI Taxonomy" id="1305674"/>
    <lineage>
        <taxon>Bacteria</taxon>
        <taxon>Pseudomonadati</taxon>
        <taxon>Bacteroidota</taxon>
        <taxon>Sphingobacteriia</taxon>
        <taxon>Sphingobacteriales</taxon>
        <taxon>Sphingobacteriaceae</taxon>
        <taxon>Parapedobacter</taxon>
    </lineage>
</organism>
<sequence length="80" mass="9491">MCEDCFLSEHRSFLSCNEWLNFDLELTKKLGTGSMSFVKFRHDGIRDKDDGDYVYKCASCQQSWRLKEPDHALRGYFKKQ</sequence>
<evidence type="ECO:0000313" key="2">
    <source>
        <dbReference type="Proteomes" id="UP000660862"/>
    </source>
</evidence>
<name>A0A917HTQ1_9SPHI</name>
<keyword evidence="2" id="KW-1185">Reference proteome</keyword>
<dbReference type="Proteomes" id="UP000660862">
    <property type="component" value="Unassembled WGS sequence"/>
</dbReference>
<reference evidence="1" key="1">
    <citation type="journal article" date="2014" name="Int. J. Syst. Evol. Microbiol.">
        <title>Complete genome sequence of Corynebacterium casei LMG S-19264T (=DSM 44701T), isolated from a smear-ripened cheese.</title>
        <authorList>
            <consortium name="US DOE Joint Genome Institute (JGI-PGF)"/>
            <person name="Walter F."/>
            <person name="Albersmeier A."/>
            <person name="Kalinowski J."/>
            <person name="Ruckert C."/>
        </authorList>
    </citation>
    <scope>NUCLEOTIDE SEQUENCE</scope>
    <source>
        <strain evidence="1">CGMCC 1.12195</strain>
    </source>
</reference>
<dbReference type="EMBL" id="BMER01000002">
    <property type="protein sequence ID" value="GGG90087.1"/>
    <property type="molecule type" value="Genomic_DNA"/>
</dbReference>
<accession>A0A917HTQ1</accession>
<comment type="caution">
    <text evidence="1">The sequence shown here is derived from an EMBL/GenBank/DDBJ whole genome shotgun (WGS) entry which is preliminary data.</text>
</comment>
<proteinExistence type="predicted"/>